<feature type="transmembrane region" description="Helical" evidence="8">
    <location>
        <begin position="509"/>
        <end position="534"/>
    </location>
</feature>
<evidence type="ECO:0000259" key="10">
    <source>
        <dbReference type="Pfam" id="PF16178"/>
    </source>
</evidence>
<evidence type="ECO:0000256" key="5">
    <source>
        <dbReference type="ARBA" id="ARBA00022989"/>
    </source>
</evidence>
<organism evidence="12">
    <name type="scientific">Neodiprion lecontei</name>
    <name type="common">Redheaded pine sawfly</name>
    <dbReference type="NCBI Taxonomy" id="441921"/>
    <lineage>
        <taxon>Eukaryota</taxon>
        <taxon>Metazoa</taxon>
        <taxon>Ecdysozoa</taxon>
        <taxon>Arthropoda</taxon>
        <taxon>Hexapoda</taxon>
        <taxon>Insecta</taxon>
        <taxon>Pterygota</taxon>
        <taxon>Neoptera</taxon>
        <taxon>Endopterygota</taxon>
        <taxon>Hymenoptera</taxon>
        <taxon>Tenthredinoidea</taxon>
        <taxon>Diprionidae</taxon>
        <taxon>Diprioninae</taxon>
        <taxon>Neodiprion</taxon>
    </lineage>
</organism>
<dbReference type="OrthoDB" id="296386at2759"/>
<evidence type="ECO:0000256" key="2">
    <source>
        <dbReference type="ARBA" id="ARBA00009671"/>
    </source>
</evidence>
<dbReference type="GO" id="GO:0005254">
    <property type="term" value="F:chloride channel activity"/>
    <property type="evidence" value="ECO:0007669"/>
    <property type="project" value="TreeGrafter"/>
</dbReference>
<keyword evidence="5 8" id="KW-1133">Transmembrane helix</keyword>
<feature type="transmembrane region" description="Helical" evidence="8">
    <location>
        <begin position="600"/>
        <end position="621"/>
    </location>
</feature>
<keyword evidence="7" id="KW-0325">Glycoprotein</keyword>
<dbReference type="InterPro" id="IPR032394">
    <property type="entry name" value="Anoct_dimer"/>
</dbReference>
<evidence type="ECO:0000313" key="12">
    <source>
        <dbReference type="RefSeq" id="XP_015510805.1"/>
    </source>
</evidence>
<dbReference type="CTD" id="42340"/>
<dbReference type="RefSeq" id="XP_015510805.1">
    <property type="nucleotide sequence ID" value="XM_015655319.2"/>
</dbReference>
<proteinExistence type="inferred from homology"/>
<evidence type="ECO:0000313" key="11">
    <source>
        <dbReference type="Proteomes" id="UP000829291"/>
    </source>
</evidence>
<evidence type="ECO:0000256" key="6">
    <source>
        <dbReference type="ARBA" id="ARBA00023136"/>
    </source>
</evidence>
<comment type="caution">
    <text evidence="8">Lacks conserved residue(s) required for the propagation of feature annotation.</text>
</comment>
<feature type="domain" description="Anoctamin transmembrane" evidence="9">
    <location>
        <begin position="343"/>
        <end position="920"/>
    </location>
</feature>
<dbReference type="PANTHER" id="PTHR12308:SF83">
    <property type="entry name" value="ANOCTAMIN"/>
    <property type="match status" value="1"/>
</dbReference>
<dbReference type="AlphaFoldDB" id="A0A6J0B702"/>
<dbReference type="GO" id="GO:0046983">
    <property type="term" value="F:protein dimerization activity"/>
    <property type="evidence" value="ECO:0007669"/>
    <property type="project" value="InterPro"/>
</dbReference>
<dbReference type="InterPro" id="IPR007632">
    <property type="entry name" value="Anoctamin"/>
</dbReference>
<evidence type="ECO:0000259" key="9">
    <source>
        <dbReference type="Pfam" id="PF04547"/>
    </source>
</evidence>
<evidence type="ECO:0000256" key="7">
    <source>
        <dbReference type="ARBA" id="ARBA00023180"/>
    </source>
</evidence>
<evidence type="ECO:0000256" key="3">
    <source>
        <dbReference type="ARBA" id="ARBA00022475"/>
    </source>
</evidence>
<protein>
    <recommendedName>
        <fullName evidence="8">Anoctamin</fullName>
    </recommendedName>
</protein>
<dbReference type="Pfam" id="PF04547">
    <property type="entry name" value="Anoctamin"/>
    <property type="match status" value="1"/>
</dbReference>
<feature type="transmembrane region" description="Helical" evidence="8">
    <location>
        <begin position="431"/>
        <end position="450"/>
    </location>
</feature>
<dbReference type="Proteomes" id="UP000829291">
    <property type="component" value="Chromosome 4"/>
</dbReference>
<feature type="transmembrane region" description="Helical" evidence="8">
    <location>
        <begin position="354"/>
        <end position="381"/>
    </location>
</feature>
<keyword evidence="4 8" id="KW-0812">Transmembrane</keyword>
<name>A0A6J0B702_NEOLC</name>
<dbReference type="KEGG" id="nlo:107217691"/>
<comment type="similarity">
    <text evidence="2 8">Belongs to the anoctamin family.</text>
</comment>
<dbReference type="Pfam" id="PF16178">
    <property type="entry name" value="Anoct_dimer"/>
    <property type="match status" value="1"/>
</dbReference>
<dbReference type="GO" id="GO:0005886">
    <property type="term" value="C:plasma membrane"/>
    <property type="evidence" value="ECO:0007669"/>
    <property type="project" value="UniProtKB-SubCell"/>
</dbReference>
<feature type="transmembrane region" description="Helical" evidence="8">
    <location>
        <begin position="881"/>
        <end position="904"/>
    </location>
</feature>
<keyword evidence="3" id="KW-1003">Cell membrane</keyword>
<keyword evidence="6 8" id="KW-0472">Membrane</keyword>
<dbReference type="InParanoid" id="A0A6J0B702"/>
<reference evidence="12" key="1">
    <citation type="submission" date="2025-08" db="UniProtKB">
        <authorList>
            <consortium name="RefSeq"/>
        </authorList>
    </citation>
    <scope>IDENTIFICATION</scope>
    <source>
        <tissue evidence="12">Thorax and Abdomen</tissue>
    </source>
</reference>
<feature type="domain" description="Anoctamin dimerisation" evidence="10">
    <location>
        <begin position="120"/>
        <end position="340"/>
    </location>
</feature>
<feature type="transmembrane region" description="Helical" evidence="8">
    <location>
        <begin position="730"/>
        <end position="756"/>
    </location>
</feature>
<keyword evidence="11" id="KW-1185">Reference proteome</keyword>
<accession>A0A6J0B702</accession>
<evidence type="ECO:0000256" key="8">
    <source>
        <dbReference type="RuleBase" id="RU280814"/>
    </source>
</evidence>
<dbReference type="FunCoup" id="A0A6J0B702">
    <property type="interactions" value="235"/>
</dbReference>
<evidence type="ECO:0000256" key="4">
    <source>
        <dbReference type="ARBA" id="ARBA00022692"/>
    </source>
</evidence>
<feature type="transmembrane region" description="Helical" evidence="8">
    <location>
        <begin position="554"/>
        <end position="580"/>
    </location>
</feature>
<dbReference type="InterPro" id="IPR049452">
    <property type="entry name" value="Anoctamin_TM"/>
</dbReference>
<gene>
    <name evidence="12" type="primary">LOC107217691</name>
</gene>
<dbReference type="PANTHER" id="PTHR12308">
    <property type="entry name" value="ANOCTAMIN"/>
    <property type="match status" value="1"/>
</dbReference>
<evidence type="ECO:0000256" key="1">
    <source>
        <dbReference type="ARBA" id="ARBA00004651"/>
    </source>
</evidence>
<comment type="subcellular location">
    <subcellularLocation>
        <location evidence="1">Cell membrane</location>
        <topology evidence="1">Multi-pass membrane protein</topology>
    </subcellularLocation>
    <subcellularLocation>
        <location evidence="8">Membrane</location>
        <topology evidence="8">Multi-pass membrane protein</topology>
    </subcellularLocation>
</comment>
<sequence>MEEDEESVNLTQRHSCGFSHTCSYSQPSIYCSAHSNLDRISQLTLYQNVSGTLFGSAISMNSAESAISTRSVHSCSSGDSLTARSIEPRISSDKYDQIKDDDARRGCRSNSHYVETRSLCFRDGQCTIDFVLVWDEHNEEAITYKSVEMRRIFEENLEHEGLKLEYEKPEPNGLNFIKIHAPIEVLRRYAEILKLRMPMKNVAGFRPSETSTNIIVKEVNSFFRRLLSKFDVNQTIFPTMKHQFTAVYSRDKEYLFDSDIPEFFSPGTRSRIVHFILDRTTYTEDKENDFAFGIDRLIAENAYVAAYPLHDGDPYKLDCMRSLLYTEWASVKKCLHRQPLDYVKDYFGIKIGLYFAWLGFYTQMLIPASIVGLLCFLYSWLTLYSNKPSEDICSGNLSLKMCPLCDKLCDYWDLKDTCFHARVTYLFDNSATVFFAVFMSFWATMFLELWKRYSAEITHRWDLTRFDIKEEHPRPQYLARLAHVKKQRTHVITDASEPHLSFWKMKLPAIIFSSSVVLLLIAVAVVTVLAVILYRISVLAVLSFYKDTIVTSYAILFTTVTAACLNLCCIVILNSIYIRLAEYLTEIELLRTQTEFDDSLTLKIYLLQFVNYYASIFYIAFFKGKFVGYPSKYIRFFTLRQEECGPGGCLLELSIQLIIIMIGKQTLNTVLEMVFPLFYKWLNTVKVHVGREKDRNKEKSMSRINLQWVKDYKLVEWGPRSLFREYLEMVLQYGFVTIFVAAFPLAPFFALINNIFEMRFDAKKLLIMFRRPVGQRVRDIGVWFRILDVISKLSVITNGFIIAFTSNFIPRLVYMKAYSNSSSLEGFLENSLSKFNTSHFNQDYSPQIQNDTEPIKICWYPDYREAESGDYKHTIMYWHILAARLAFVVVFENIVALVMILVRWCIPNMSQTLQDQIRREAYITNEIIIKQETLRVCGPCRTGENISQSNSNTVTLQRLDRVMQKSLSNTELDLEIHGSPVGAPGVHYTGTDGSM</sequence>
<dbReference type="GeneID" id="107217691"/>